<comment type="caution">
    <text evidence="5">The sequence shown here is derived from an EMBL/GenBank/DDBJ whole genome shotgun (WGS) entry which is preliminary data.</text>
</comment>
<sequence length="70" mass="7757">MSSNVDHPDPEKVKEITGIEPAECPGRDETLSAIQNHKRDSLKKIVTVEKNSLPDKSQIEAEKRASVSDE</sequence>
<keyword evidence="3" id="KW-0963">Cytoplasm</keyword>
<dbReference type="EMBL" id="VCGU01000008">
    <property type="protein sequence ID" value="TRY72254.1"/>
    <property type="molecule type" value="Genomic_DNA"/>
</dbReference>
<keyword evidence="6" id="KW-1185">Reference proteome</keyword>
<dbReference type="Pfam" id="PF01290">
    <property type="entry name" value="Thymosin"/>
    <property type="match status" value="1"/>
</dbReference>
<dbReference type="GO" id="GO:0005856">
    <property type="term" value="C:cytoskeleton"/>
    <property type="evidence" value="ECO:0007669"/>
    <property type="project" value="UniProtKB-SubCell"/>
</dbReference>
<keyword evidence="4" id="KW-0206">Cytoskeleton</keyword>
<evidence type="ECO:0000313" key="5">
    <source>
        <dbReference type="EMBL" id="TRY72254.1"/>
    </source>
</evidence>
<evidence type="ECO:0000256" key="4">
    <source>
        <dbReference type="ARBA" id="ARBA00023212"/>
    </source>
</evidence>
<dbReference type="AlphaFoldDB" id="A0A553P3K7"/>
<protein>
    <submittedName>
        <fullName evidence="5">Uncharacterized protein</fullName>
    </submittedName>
</protein>
<evidence type="ECO:0000256" key="2">
    <source>
        <dbReference type="ARBA" id="ARBA00009511"/>
    </source>
</evidence>
<evidence type="ECO:0000256" key="3">
    <source>
        <dbReference type="ARBA" id="ARBA00022490"/>
    </source>
</evidence>
<dbReference type="Gene3D" id="1.20.5.520">
    <property type="entry name" value="Single helix bin"/>
    <property type="match status" value="1"/>
</dbReference>
<organism evidence="5 6">
    <name type="scientific">Tigriopus californicus</name>
    <name type="common">Marine copepod</name>
    <dbReference type="NCBI Taxonomy" id="6832"/>
    <lineage>
        <taxon>Eukaryota</taxon>
        <taxon>Metazoa</taxon>
        <taxon>Ecdysozoa</taxon>
        <taxon>Arthropoda</taxon>
        <taxon>Crustacea</taxon>
        <taxon>Multicrustacea</taxon>
        <taxon>Hexanauplia</taxon>
        <taxon>Copepoda</taxon>
        <taxon>Harpacticoida</taxon>
        <taxon>Harpacticidae</taxon>
        <taxon>Tigriopus</taxon>
    </lineage>
</organism>
<comment type="similarity">
    <text evidence="2">Belongs to the thymosin beta family.</text>
</comment>
<accession>A0A553P3K7</accession>
<comment type="subcellular location">
    <subcellularLocation>
        <location evidence="1">Cytoplasm</location>
        <location evidence="1">Cytoskeleton</location>
    </subcellularLocation>
</comment>
<dbReference type="InterPro" id="IPR038386">
    <property type="entry name" value="Beta-thymosin_sf"/>
</dbReference>
<dbReference type="GO" id="GO:0007015">
    <property type="term" value="P:actin filament organization"/>
    <property type="evidence" value="ECO:0007669"/>
    <property type="project" value="InterPro"/>
</dbReference>
<evidence type="ECO:0000313" key="6">
    <source>
        <dbReference type="Proteomes" id="UP000318571"/>
    </source>
</evidence>
<gene>
    <name evidence="5" type="ORF">TCAL_00213</name>
</gene>
<reference evidence="5 6" key="1">
    <citation type="journal article" date="2018" name="Nat. Ecol. Evol.">
        <title>Genomic signatures of mitonuclear coevolution across populations of Tigriopus californicus.</title>
        <authorList>
            <person name="Barreto F.S."/>
            <person name="Watson E.T."/>
            <person name="Lima T.G."/>
            <person name="Willett C.S."/>
            <person name="Edmands S."/>
            <person name="Li W."/>
            <person name="Burton R.S."/>
        </authorList>
    </citation>
    <scope>NUCLEOTIDE SEQUENCE [LARGE SCALE GENOMIC DNA]</scope>
    <source>
        <strain evidence="5 6">San Diego</strain>
    </source>
</reference>
<dbReference type="InterPro" id="IPR001152">
    <property type="entry name" value="Beta-thymosin"/>
</dbReference>
<name>A0A553P3K7_TIGCA</name>
<dbReference type="GO" id="GO:0003785">
    <property type="term" value="F:actin monomer binding"/>
    <property type="evidence" value="ECO:0007669"/>
    <property type="project" value="InterPro"/>
</dbReference>
<dbReference type="Proteomes" id="UP000318571">
    <property type="component" value="Chromosome 7"/>
</dbReference>
<proteinExistence type="inferred from homology"/>
<evidence type="ECO:0000256" key="1">
    <source>
        <dbReference type="ARBA" id="ARBA00004245"/>
    </source>
</evidence>